<dbReference type="SUPFAM" id="SSF47413">
    <property type="entry name" value="lambda repressor-like DNA-binding domains"/>
    <property type="match status" value="1"/>
</dbReference>
<evidence type="ECO:0000256" key="1">
    <source>
        <dbReference type="SAM" id="MobiDB-lite"/>
    </source>
</evidence>
<keyword evidence="4" id="KW-1185">Reference proteome</keyword>
<evidence type="ECO:0000259" key="2">
    <source>
        <dbReference type="PROSITE" id="PS50943"/>
    </source>
</evidence>
<comment type="caution">
    <text evidence="3">The sequence shown here is derived from an EMBL/GenBank/DDBJ whole genome shotgun (WGS) entry which is preliminary data.</text>
</comment>
<proteinExistence type="predicted"/>
<evidence type="ECO:0000313" key="4">
    <source>
        <dbReference type="Proteomes" id="UP001183388"/>
    </source>
</evidence>
<evidence type="ECO:0000313" key="3">
    <source>
        <dbReference type="EMBL" id="MDT0307308.1"/>
    </source>
</evidence>
<dbReference type="InterPro" id="IPR010982">
    <property type="entry name" value="Lambda_DNA-bd_dom_sf"/>
</dbReference>
<dbReference type="Gene3D" id="1.10.260.40">
    <property type="entry name" value="lambda repressor-like DNA-binding domains"/>
    <property type="match status" value="1"/>
</dbReference>
<dbReference type="PROSITE" id="PS50943">
    <property type="entry name" value="HTH_CROC1"/>
    <property type="match status" value="1"/>
</dbReference>
<gene>
    <name evidence="3" type="ORF">RM780_10070</name>
</gene>
<reference evidence="4" key="1">
    <citation type="submission" date="2023-07" db="EMBL/GenBank/DDBJ databases">
        <title>30 novel species of actinomycetes from the DSMZ collection.</title>
        <authorList>
            <person name="Nouioui I."/>
        </authorList>
    </citation>
    <scope>NUCLEOTIDE SEQUENCE [LARGE SCALE GENOMIC DNA]</scope>
    <source>
        <strain evidence="4">DSM 44917</strain>
    </source>
</reference>
<dbReference type="EMBL" id="JAVREN010000010">
    <property type="protein sequence ID" value="MDT0307308.1"/>
    <property type="molecule type" value="Genomic_DNA"/>
</dbReference>
<dbReference type="Pfam" id="PF13560">
    <property type="entry name" value="HTH_31"/>
    <property type="match status" value="1"/>
</dbReference>
<protein>
    <submittedName>
        <fullName evidence="3">Helix-turn-helix transcriptional regulator</fullName>
    </submittedName>
</protein>
<accession>A0ABU2L6W5</accession>
<dbReference type="SMART" id="SM00530">
    <property type="entry name" value="HTH_XRE"/>
    <property type="match status" value="1"/>
</dbReference>
<dbReference type="InterPro" id="IPR001387">
    <property type="entry name" value="Cro/C1-type_HTH"/>
</dbReference>
<organism evidence="3 4">
    <name type="scientific">Streptomyces boetiae</name>
    <dbReference type="NCBI Taxonomy" id="3075541"/>
    <lineage>
        <taxon>Bacteria</taxon>
        <taxon>Bacillati</taxon>
        <taxon>Actinomycetota</taxon>
        <taxon>Actinomycetes</taxon>
        <taxon>Kitasatosporales</taxon>
        <taxon>Streptomycetaceae</taxon>
        <taxon>Streptomyces</taxon>
    </lineage>
</organism>
<feature type="region of interest" description="Disordered" evidence="1">
    <location>
        <begin position="206"/>
        <end position="225"/>
    </location>
</feature>
<sequence length="225" mass="24984">MGRPEKPLPSTGRALRELAAWLRAHRREAELTYAKLSRVVGYHPTTLQRAASGTSVPRIEVVEAYARACGGNVDQARRLWRMARYEATAGRLGTKEDAYYRPSRPELIRDMADLLPAMVDLYERAGAPPLRAMEQRAGGHGELPHSTVHRILHGKAVPTRQQFIAFIEACGIIAGKDRVAWLRAWGRIQEATLHKSTRHRAWHTATFTTGPSGHRPDTGTVAKAG</sequence>
<dbReference type="RefSeq" id="WP_311630251.1">
    <property type="nucleotide sequence ID" value="NZ_JAVREN010000010.1"/>
</dbReference>
<feature type="domain" description="HTH cro/C1-type" evidence="2">
    <location>
        <begin position="22"/>
        <end position="76"/>
    </location>
</feature>
<dbReference type="Proteomes" id="UP001183388">
    <property type="component" value="Unassembled WGS sequence"/>
</dbReference>
<name>A0ABU2L6W5_9ACTN</name>